<evidence type="ECO:0000256" key="1">
    <source>
        <dbReference type="SAM" id="MobiDB-lite"/>
    </source>
</evidence>
<dbReference type="Proteomes" id="UP000054559">
    <property type="component" value="Unassembled WGS sequence"/>
</dbReference>
<dbReference type="AlphaFoldDB" id="A0A0J8R580"/>
<evidence type="ECO:0000313" key="2">
    <source>
        <dbReference type="EMBL" id="KMU79951.1"/>
    </source>
</evidence>
<evidence type="ECO:0000313" key="3">
    <source>
        <dbReference type="Proteomes" id="UP000054559"/>
    </source>
</evidence>
<accession>A0A0J8R580</accession>
<dbReference type="EMBL" id="DS268180">
    <property type="protein sequence ID" value="KMU79951.1"/>
    <property type="molecule type" value="Genomic_DNA"/>
</dbReference>
<protein>
    <submittedName>
        <fullName evidence="2">Uncharacterized protein</fullName>
    </submittedName>
</protein>
<organism evidence="2 3">
    <name type="scientific">Coccidioides immitis RMSCC 3703</name>
    <dbReference type="NCBI Taxonomy" id="454286"/>
    <lineage>
        <taxon>Eukaryota</taxon>
        <taxon>Fungi</taxon>
        <taxon>Dikarya</taxon>
        <taxon>Ascomycota</taxon>
        <taxon>Pezizomycotina</taxon>
        <taxon>Eurotiomycetes</taxon>
        <taxon>Eurotiomycetidae</taxon>
        <taxon>Onygenales</taxon>
        <taxon>Onygenaceae</taxon>
        <taxon>Coccidioides</taxon>
    </lineage>
</organism>
<sequence>MNPSNKDGWHSGASGPQPHPAVEQLGQQSNRPLGYGENLLLLCDVA</sequence>
<reference evidence="3" key="1">
    <citation type="journal article" date="2010" name="Genome Res.">
        <title>Population genomic sequencing of Coccidioides fungi reveals recent hybridization and transposon control.</title>
        <authorList>
            <person name="Neafsey D.E."/>
            <person name="Barker B.M."/>
            <person name="Sharpton T.J."/>
            <person name="Stajich J.E."/>
            <person name="Park D.J."/>
            <person name="Whiston E."/>
            <person name="Hung C.-Y."/>
            <person name="McMahan C."/>
            <person name="White J."/>
            <person name="Sykes S."/>
            <person name="Heiman D."/>
            <person name="Young S."/>
            <person name="Zeng Q."/>
            <person name="Abouelleil A."/>
            <person name="Aftuck L."/>
            <person name="Bessette D."/>
            <person name="Brown A."/>
            <person name="FitzGerald M."/>
            <person name="Lui A."/>
            <person name="Macdonald J.P."/>
            <person name="Priest M."/>
            <person name="Orbach M.J."/>
            <person name="Galgiani J.N."/>
            <person name="Kirkland T.N."/>
            <person name="Cole G.T."/>
            <person name="Birren B.W."/>
            <person name="Henn M.R."/>
            <person name="Taylor J.W."/>
            <person name="Rounsley S.D."/>
        </authorList>
    </citation>
    <scope>NUCLEOTIDE SEQUENCE [LARGE SCALE GENOMIC DNA]</scope>
    <source>
        <strain evidence="3">RMSCC 3703</strain>
    </source>
</reference>
<gene>
    <name evidence="2" type="ORF">CISG_08233</name>
</gene>
<name>A0A0J8R580_COCIT</name>
<proteinExistence type="predicted"/>
<feature type="region of interest" description="Disordered" evidence="1">
    <location>
        <begin position="1"/>
        <end position="34"/>
    </location>
</feature>